<dbReference type="EnsemblPlants" id="evm.model.02.711">
    <property type="protein sequence ID" value="cds.evm.model.02.711"/>
    <property type="gene ID" value="evm.TU.02.711"/>
</dbReference>
<dbReference type="EMBL" id="UZAU01000130">
    <property type="status" value="NOT_ANNOTATED_CDS"/>
    <property type="molecule type" value="Genomic_DNA"/>
</dbReference>
<dbReference type="AlphaFoldDB" id="A0A803P278"/>
<protein>
    <submittedName>
        <fullName evidence="1">Uncharacterized protein</fullName>
    </submittedName>
</protein>
<dbReference type="Gramene" id="evm.model.02.711">
    <property type="protein sequence ID" value="cds.evm.model.02.711"/>
    <property type="gene ID" value="evm.TU.02.711"/>
</dbReference>
<reference evidence="1" key="2">
    <citation type="submission" date="2021-03" db="UniProtKB">
        <authorList>
            <consortium name="EnsemblPlants"/>
        </authorList>
    </citation>
    <scope>IDENTIFICATION</scope>
</reference>
<evidence type="ECO:0000313" key="2">
    <source>
        <dbReference type="Proteomes" id="UP000596661"/>
    </source>
</evidence>
<dbReference type="OMA" id="WRKINAL"/>
<dbReference type="PANTHER" id="PTHR33116">
    <property type="entry name" value="REVERSE TRANSCRIPTASE ZINC-BINDING DOMAIN-CONTAINING PROTEIN-RELATED-RELATED"/>
    <property type="match status" value="1"/>
</dbReference>
<reference evidence="1" key="1">
    <citation type="submission" date="2018-11" db="EMBL/GenBank/DDBJ databases">
        <authorList>
            <person name="Grassa J C."/>
        </authorList>
    </citation>
    <scope>NUCLEOTIDE SEQUENCE [LARGE SCALE GENOMIC DNA]</scope>
</reference>
<dbReference type="PANTHER" id="PTHR33116:SF80">
    <property type="entry name" value="REVERSE TRANSCRIPTASE ZINC-BINDING DOMAIN-CONTAINING PROTEIN"/>
    <property type="match status" value="1"/>
</dbReference>
<proteinExistence type="predicted"/>
<keyword evidence="2" id="KW-1185">Reference proteome</keyword>
<sequence length="113" mass="13467">MNSNRSKIHIASWEKVCLPKAYGGLGFKNGVKWKQSILAKYIWAISTKQDILWVKWIDNIYLKSGSFWAYDLKPDTSWYWRKLCHLREKFKRSDILKAGSKDQFKTNWLYTTV</sequence>
<evidence type="ECO:0000313" key="1">
    <source>
        <dbReference type="EnsemblPlants" id="cds.evm.model.02.711"/>
    </source>
</evidence>
<dbReference type="Proteomes" id="UP000596661">
    <property type="component" value="Chromosome 2"/>
</dbReference>
<name>A0A803P278_CANSA</name>
<accession>A0A803P278</accession>
<organism evidence="1 2">
    <name type="scientific">Cannabis sativa</name>
    <name type="common">Hemp</name>
    <name type="synonym">Marijuana</name>
    <dbReference type="NCBI Taxonomy" id="3483"/>
    <lineage>
        <taxon>Eukaryota</taxon>
        <taxon>Viridiplantae</taxon>
        <taxon>Streptophyta</taxon>
        <taxon>Embryophyta</taxon>
        <taxon>Tracheophyta</taxon>
        <taxon>Spermatophyta</taxon>
        <taxon>Magnoliopsida</taxon>
        <taxon>eudicotyledons</taxon>
        <taxon>Gunneridae</taxon>
        <taxon>Pentapetalae</taxon>
        <taxon>rosids</taxon>
        <taxon>fabids</taxon>
        <taxon>Rosales</taxon>
        <taxon>Cannabaceae</taxon>
        <taxon>Cannabis</taxon>
    </lineage>
</organism>